<dbReference type="OrthoDB" id="70912at2157"/>
<comment type="subcellular location">
    <subcellularLocation>
        <location evidence="1">Cell membrane</location>
        <topology evidence="1">Peripheral membrane protein</topology>
    </subcellularLocation>
</comment>
<reference evidence="3 4" key="1">
    <citation type="submission" date="2018-06" db="EMBL/GenBank/DDBJ databases">
        <title>Natronomonas sp. F16-60 a new haloarchaeon isolated from a solar saltern of Isla Cristina, Huelva, Spain.</title>
        <authorList>
            <person name="Duran-Viseras A."/>
            <person name="Sanchez-Porro C."/>
            <person name="Ventosa A."/>
        </authorList>
    </citation>
    <scope>NUCLEOTIDE SEQUENCE [LARGE SCALE GENOMIC DNA]</scope>
    <source>
        <strain evidence="3 4">F16-60</strain>
    </source>
</reference>
<dbReference type="InterPro" id="IPR008995">
    <property type="entry name" value="Mo/tungstate-bd_C_term_dom"/>
</dbReference>
<evidence type="ECO:0000313" key="4">
    <source>
        <dbReference type="Proteomes" id="UP000319894"/>
    </source>
</evidence>
<comment type="caution">
    <text evidence="3">The sequence shown here is derived from an EMBL/GenBank/DDBJ whole genome shotgun (WGS) entry which is preliminary data.</text>
</comment>
<dbReference type="InParanoid" id="A0A554MXA1"/>
<proteinExistence type="predicted"/>
<evidence type="ECO:0000313" key="3">
    <source>
        <dbReference type="EMBL" id="TSD09757.1"/>
    </source>
</evidence>
<evidence type="ECO:0000259" key="2">
    <source>
        <dbReference type="Pfam" id="PF03459"/>
    </source>
</evidence>
<dbReference type="Proteomes" id="UP000319894">
    <property type="component" value="Unassembled WGS sequence"/>
</dbReference>
<dbReference type="Pfam" id="PF03459">
    <property type="entry name" value="TOBE"/>
    <property type="match status" value="1"/>
</dbReference>
<dbReference type="EMBL" id="QMDX01000010">
    <property type="protein sequence ID" value="TSD09757.1"/>
    <property type="molecule type" value="Genomic_DNA"/>
</dbReference>
<dbReference type="Gene3D" id="2.40.50.100">
    <property type="match status" value="1"/>
</dbReference>
<protein>
    <recommendedName>
        <fullName evidence="2">Transport-associated OB type 1 domain-containing protein</fullName>
    </recommendedName>
</protein>
<keyword evidence="4" id="KW-1185">Reference proteome</keyword>
<dbReference type="AlphaFoldDB" id="A0A554MXA1"/>
<name>A0A554MXA1_9EURY</name>
<feature type="domain" description="Transport-associated OB type 1" evidence="2">
    <location>
        <begin position="77"/>
        <end position="130"/>
    </location>
</feature>
<dbReference type="RefSeq" id="WP_144262762.1">
    <property type="nucleotide sequence ID" value="NZ_QMDX01000010.1"/>
</dbReference>
<accession>A0A554MXA1</accession>
<dbReference type="InterPro" id="IPR005116">
    <property type="entry name" value="Transp-assoc_OB_typ1"/>
</dbReference>
<evidence type="ECO:0000256" key="1">
    <source>
        <dbReference type="ARBA" id="ARBA00004202"/>
    </source>
</evidence>
<dbReference type="SUPFAM" id="SSF50331">
    <property type="entry name" value="MOP-like"/>
    <property type="match status" value="1"/>
</dbReference>
<gene>
    <name evidence="3" type="ORF">DP107_13925</name>
</gene>
<sequence length="150" mass="15265">MGGEDSGDAAVADVAAAEECVLEGEGIDRDGELATVETSVGTVRVLAPADIDRVQVSLRADAVRLHGPDGAPPAGGTSARNRLAGTVAHVRVAADGTESVTLVALVTLESVERLSLAPDAPMVATFKPTATRAVDAAVARHIRHATDPRV</sequence>
<dbReference type="GO" id="GO:0005886">
    <property type="term" value="C:plasma membrane"/>
    <property type="evidence" value="ECO:0007669"/>
    <property type="project" value="UniProtKB-SubCell"/>
</dbReference>
<organism evidence="3 4">
    <name type="scientific">Haloglomus irregulare</name>
    <dbReference type="NCBI Taxonomy" id="2234134"/>
    <lineage>
        <taxon>Archaea</taxon>
        <taxon>Methanobacteriati</taxon>
        <taxon>Methanobacteriota</taxon>
        <taxon>Stenosarchaea group</taxon>
        <taxon>Halobacteria</taxon>
        <taxon>Halobacteriales</taxon>
        <taxon>Natronomonadaceae</taxon>
        <taxon>Haloglomus</taxon>
    </lineage>
</organism>